<evidence type="ECO:0000313" key="3">
    <source>
        <dbReference type="EMBL" id="QDZ00211.2"/>
    </source>
</evidence>
<dbReference type="SMART" id="SM00943">
    <property type="entry name" value="Prim-Pol"/>
    <property type="match status" value="1"/>
</dbReference>
<dbReference type="KEGG" id="niy:FQ775_07360"/>
<feature type="region of interest" description="Disordered" evidence="1">
    <location>
        <begin position="359"/>
        <end position="378"/>
    </location>
</feature>
<protein>
    <recommendedName>
        <fullName evidence="2">DNA primase/polymerase bifunctional N-terminal domain-containing protein</fullName>
    </recommendedName>
</protein>
<feature type="domain" description="DNA primase/polymerase bifunctional N-terminal" evidence="2">
    <location>
        <begin position="20"/>
        <end position="167"/>
    </location>
</feature>
<gene>
    <name evidence="3" type="ORF">FQ775_07360</name>
</gene>
<dbReference type="Pfam" id="PF09250">
    <property type="entry name" value="Prim-Pol"/>
    <property type="match status" value="1"/>
</dbReference>
<name>A0A5B8KXA4_9HYPH</name>
<evidence type="ECO:0000313" key="4">
    <source>
        <dbReference type="Proteomes" id="UP000321389"/>
    </source>
</evidence>
<evidence type="ECO:0000259" key="2">
    <source>
        <dbReference type="SMART" id="SM00943"/>
    </source>
</evidence>
<dbReference type="AlphaFoldDB" id="A0A5B8KXA4"/>
<organism evidence="3 4">
    <name type="scientific">Nitratireductor mangrovi</name>
    <dbReference type="NCBI Taxonomy" id="2599600"/>
    <lineage>
        <taxon>Bacteria</taxon>
        <taxon>Pseudomonadati</taxon>
        <taxon>Pseudomonadota</taxon>
        <taxon>Alphaproteobacteria</taxon>
        <taxon>Hyphomicrobiales</taxon>
        <taxon>Phyllobacteriaceae</taxon>
        <taxon>Nitratireductor</taxon>
    </lineage>
</organism>
<accession>A0A5B8KXA4</accession>
<evidence type="ECO:0000256" key="1">
    <source>
        <dbReference type="SAM" id="MobiDB-lite"/>
    </source>
</evidence>
<reference evidence="3" key="1">
    <citation type="submission" date="2020-04" db="EMBL/GenBank/DDBJ databases">
        <title>Nitratireductor sp. nov. isolated from mangrove soil.</title>
        <authorList>
            <person name="Ye Y."/>
        </authorList>
    </citation>
    <scope>NUCLEOTIDE SEQUENCE</scope>
    <source>
        <strain evidence="3">SY7</strain>
    </source>
</reference>
<dbReference type="Proteomes" id="UP000321389">
    <property type="component" value="Chromosome"/>
</dbReference>
<dbReference type="EMBL" id="CP042301">
    <property type="protein sequence ID" value="QDZ00211.2"/>
    <property type="molecule type" value="Genomic_DNA"/>
</dbReference>
<keyword evidence="4" id="KW-1185">Reference proteome</keyword>
<proteinExistence type="predicted"/>
<dbReference type="InterPro" id="IPR015330">
    <property type="entry name" value="DNA_primase/pol_bifunc_N"/>
</dbReference>
<sequence>MGATDAFHPRLPAALTAQMAKLFSGGYSLIPLGGADGKRPTVRFRERKRLPLASVLERMAGGGNTTYGIRLDGLLVVDVDTDTPEARDYVERRFGACGYTTRTGRGFHLFFRHRGKRPAPVRLPGIAIDFKMGENEFVVGPLSERPDGIVYQPSGLLAAAEHLPVFMDHFEDTKELGHGRRRVARGGRHLALKREGYRLALTAATFEELAAGLRRYRDTLIEAPEDFPDRRIDSLASWFWEKREAGRLYGRGNSTVSIPRRAIRLLAHQGEPLAFQLYSMLQAAHGHVPSKTFAIVPDGIRNSGLIKAGRSQLYAAIEVLIRTRLIVRVAKGTRNREPHQYRLVPLQELQEEGEGSMLTLVPSAGTGSRNLARKEQAA</sequence>